<protein>
    <submittedName>
        <fullName evidence="8">RagB/SusD family nutrient uptake outer membrane protein</fullName>
    </submittedName>
</protein>
<dbReference type="AlphaFoldDB" id="A0A9D9ISF1"/>
<evidence type="ECO:0000259" key="7">
    <source>
        <dbReference type="Pfam" id="PF14322"/>
    </source>
</evidence>
<evidence type="ECO:0000256" key="2">
    <source>
        <dbReference type="ARBA" id="ARBA00006275"/>
    </source>
</evidence>
<dbReference type="Pfam" id="PF07980">
    <property type="entry name" value="SusD_RagB"/>
    <property type="match status" value="1"/>
</dbReference>
<evidence type="ECO:0000256" key="1">
    <source>
        <dbReference type="ARBA" id="ARBA00004442"/>
    </source>
</evidence>
<evidence type="ECO:0000313" key="8">
    <source>
        <dbReference type="EMBL" id="MBO8477325.1"/>
    </source>
</evidence>
<evidence type="ECO:0000259" key="6">
    <source>
        <dbReference type="Pfam" id="PF07980"/>
    </source>
</evidence>
<sequence length="658" mass="74969">MKFKHILFYLIFLIPFFSCTDMNIPPKNIIGDDDIFGSEAGVMSQLARMYSTLPMEDFKYNMTASGLFHKDGVIYSHLSCLTGEAIGRDTRQNLTESVSYWDGAYQWIRDVNTFIETLPKYAENHSAENVQHWLGEAYFIRAYIYMSLVKRYGGVPLVKTVIDYPGSVSYEETMLYRDSEEDTWDFIAEDLDRAYEMLPDSNQKGRVDKSAAAALKSRAMLHAGCIAKYNNGNGGDASRNYNDPKTGKQIMGIPEARAKDYFKQAYDATLLVSSAYGLQESASSDWQAMVDNYASIFKTDTKETIFARYYDVDNAYHQFDNTATTKQTNLGGNDSDICPTLDFVEMFEFPYNVNGKFENRTAEGYKLFDSPLDVFENCEPRLAAIVILPMSQFKGRTIDIRRGIWKGESAATMAPLMNESENYSQDYAGKFGSDDRILMANGFSNNTTVDIGNGQTMLIMGESGITSGWDFGNISGFYQRKYLTDDINHSTTKSSTTWIEIRYAEVLLNRAEAAWELVSLGESAGSDGRNYLDVATECVNMIHRRAGATELASNLTDSVEDRDVIRKERRKELAFENKTYWDLKRWRIRHNEQNNIKYRTIAPFYSVVDGKYFIDIKYQESRGQGTAYIANYNVIDYYQAIPQNEINRNPNCEQNDGY</sequence>
<feature type="domain" description="RagB/SusD" evidence="6">
    <location>
        <begin position="302"/>
        <end position="658"/>
    </location>
</feature>
<accession>A0A9D9ISF1</accession>
<comment type="similarity">
    <text evidence="2">Belongs to the SusD family.</text>
</comment>
<comment type="subcellular location">
    <subcellularLocation>
        <location evidence="1">Cell outer membrane</location>
    </subcellularLocation>
</comment>
<dbReference type="GO" id="GO:0009279">
    <property type="term" value="C:cell outer membrane"/>
    <property type="evidence" value="ECO:0007669"/>
    <property type="project" value="UniProtKB-SubCell"/>
</dbReference>
<proteinExistence type="inferred from homology"/>
<dbReference type="InterPro" id="IPR011990">
    <property type="entry name" value="TPR-like_helical_dom_sf"/>
</dbReference>
<keyword evidence="5" id="KW-0998">Cell outer membrane</keyword>
<comment type="caution">
    <text evidence="8">The sequence shown here is derived from an EMBL/GenBank/DDBJ whole genome shotgun (WGS) entry which is preliminary data.</text>
</comment>
<gene>
    <name evidence="8" type="ORF">IAB80_00235</name>
</gene>
<evidence type="ECO:0000256" key="3">
    <source>
        <dbReference type="ARBA" id="ARBA00022729"/>
    </source>
</evidence>
<organism evidence="8 9">
    <name type="scientific">Candidatus Cryptobacteroides excrementipullorum</name>
    <dbReference type="NCBI Taxonomy" id="2840761"/>
    <lineage>
        <taxon>Bacteria</taxon>
        <taxon>Pseudomonadati</taxon>
        <taxon>Bacteroidota</taxon>
        <taxon>Bacteroidia</taxon>
        <taxon>Bacteroidales</taxon>
        <taxon>Candidatus Cryptobacteroides</taxon>
    </lineage>
</organism>
<dbReference type="Proteomes" id="UP000823771">
    <property type="component" value="Unassembled WGS sequence"/>
</dbReference>
<dbReference type="Pfam" id="PF14322">
    <property type="entry name" value="SusD-like_3"/>
    <property type="match status" value="1"/>
</dbReference>
<evidence type="ECO:0000256" key="4">
    <source>
        <dbReference type="ARBA" id="ARBA00023136"/>
    </source>
</evidence>
<keyword evidence="3" id="KW-0732">Signal</keyword>
<dbReference type="Gene3D" id="1.25.40.390">
    <property type="match status" value="1"/>
</dbReference>
<dbReference type="EMBL" id="JADILZ010000004">
    <property type="protein sequence ID" value="MBO8477325.1"/>
    <property type="molecule type" value="Genomic_DNA"/>
</dbReference>
<name>A0A9D9ISF1_9BACT</name>
<feature type="domain" description="SusD-like N-terminal" evidence="7">
    <location>
        <begin position="95"/>
        <end position="221"/>
    </location>
</feature>
<reference evidence="8" key="2">
    <citation type="journal article" date="2021" name="PeerJ">
        <title>Extensive microbial diversity within the chicken gut microbiome revealed by metagenomics and culture.</title>
        <authorList>
            <person name="Gilroy R."/>
            <person name="Ravi A."/>
            <person name="Getino M."/>
            <person name="Pursley I."/>
            <person name="Horton D.L."/>
            <person name="Alikhan N.F."/>
            <person name="Baker D."/>
            <person name="Gharbi K."/>
            <person name="Hall N."/>
            <person name="Watson M."/>
            <person name="Adriaenssens E.M."/>
            <person name="Foster-Nyarko E."/>
            <person name="Jarju S."/>
            <person name="Secka A."/>
            <person name="Antonio M."/>
            <person name="Oren A."/>
            <person name="Chaudhuri R.R."/>
            <person name="La Ragione R."/>
            <person name="Hildebrand F."/>
            <person name="Pallen M.J."/>
        </authorList>
    </citation>
    <scope>NUCLEOTIDE SEQUENCE</scope>
    <source>
        <strain evidence="8">2478</strain>
    </source>
</reference>
<dbReference type="InterPro" id="IPR012944">
    <property type="entry name" value="SusD_RagB_dom"/>
</dbReference>
<dbReference type="SUPFAM" id="SSF48452">
    <property type="entry name" value="TPR-like"/>
    <property type="match status" value="1"/>
</dbReference>
<evidence type="ECO:0000256" key="5">
    <source>
        <dbReference type="ARBA" id="ARBA00023237"/>
    </source>
</evidence>
<reference evidence="8" key="1">
    <citation type="submission" date="2020-10" db="EMBL/GenBank/DDBJ databases">
        <authorList>
            <person name="Gilroy R."/>
        </authorList>
    </citation>
    <scope>NUCLEOTIDE SEQUENCE</scope>
    <source>
        <strain evidence="8">2478</strain>
    </source>
</reference>
<keyword evidence="4" id="KW-0472">Membrane</keyword>
<dbReference type="InterPro" id="IPR033985">
    <property type="entry name" value="SusD-like_N"/>
</dbReference>
<evidence type="ECO:0000313" key="9">
    <source>
        <dbReference type="Proteomes" id="UP000823771"/>
    </source>
</evidence>